<dbReference type="SMART" id="SM00354">
    <property type="entry name" value="HTH_LACI"/>
    <property type="match status" value="1"/>
</dbReference>
<keyword evidence="8" id="KW-1185">Reference proteome</keyword>
<dbReference type="RefSeq" id="WP_188803824.1">
    <property type="nucleotide sequence ID" value="NZ_BMOK01000012.1"/>
</dbReference>
<dbReference type="Proteomes" id="UP000654670">
    <property type="component" value="Unassembled WGS sequence"/>
</dbReference>
<evidence type="ECO:0000313" key="8">
    <source>
        <dbReference type="Proteomes" id="UP000654670"/>
    </source>
</evidence>
<dbReference type="CDD" id="cd01392">
    <property type="entry name" value="HTH_LacI"/>
    <property type="match status" value="1"/>
</dbReference>
<proteinExistence type="predicted"/>
<feature type="domain" description="HTH lacI-type" evidence="5">
    <location>
        <begin position="4"/>
        <end position="58"/>
    </location>
</feature>
<dbReference type="CDD" id="cd06291">
    <property type="entry name" value="PBP1_Qymf-like"/>
    <property type="match status" value="1"/>
</dbReference>
<dbReference type="Pfam" id="PF13377">
    <property type="entry name" value="Peripla_BP_3"/>
    <property type="match status" value="1"/>
</dbReference>
<keyword evidence="3" id="KW-0238">DNA-binding</keyword>
<organism evidence="7 8">
    <name type="scientific">Sporolactobacillus putidus</name>
    <dbReference type="NCBI Taxonomy" id="492735"/>
    <lineage>
        <taxon>Bacteria</taxon>
        <taxon>Bacillati</taxon>
        <taxon>Bacillota</taxon>
        <taxon>Bacilli</taxon>
        <taxon>Bacillales</taxon>
        <taxon>Sporolactobacillaceae</taxon>
        <taxon>Sporolactobacillus</taxon>
    </lineage>
</organism>
<evidence type="ECO:0000256" key="1">
    <source>
        <dbReference type="ARBA" id="ARBA00022491"/>
    </source>
</evidence>
<dbReference type="SUPFAM" id="SSF47413">
    <property type="entry name" value="lambda repressor-like DNA-binding domains"/>
    <property type="match status" value="1"/>
</dbReference>
<sequence length="326" mass="36510">MQSPKLDDVAKLAGISKTTVSRVLNNRGYLSEKTIKKVYAAMKALHYQPNDVARQLFNKETKLIGLIFPTIANPFFGQMAYQLETRLFNKGYKVLIGNSKNDPKKEETYLQKLIANQVDGLIVGAHNKDIEEYNNANLPIVAIDRIMNKDIPVISSDNYDGGKKAMEILLARGARHIVHVNGPSDLASPAQERRRAYEEMMRARNLPAVTYTVDFNLSEAEKIKVFRKIFQNNKQVDAVFASNDVDASLIIKLAKEYQKRVPEDLLVVGYDGTDIVRLFKPELTTIVQPIEQIAEAAVETLMDKIAGKETPLKVVLPVTVHKGETA</sequence>
<dbReference type="PANTHER" id="PTHR30146:SF95">
    <property type="entry name" value="RIBOSE OPERON REPRESSOR"/>
    <property type="match status" value="1"/>
</dbReference>
<keyword evidence="1" id="KW-0678">Repressor</keyword>
<dbReference type="AlphaFoldDB" id="A0A917S6R0"/>
<evidence type="ECO:0000256" key="4">
    <source>
        <dbReference type="ARBA" id="ARBA00023163"/>
    </source>
</evidence>
<keyword evidence="2" id="KW-0805">Transcription regulation</keyword>
<evidence type="ECO:0000313" key="7">
    <source>
        <dbReference type="EMBL" id="GGL59909.1"/>
    </source>
</evidence>
<dbReference type="PROSITE" id="PS50932">
    <property type="entry name" value="HTH_LACI_2"/>
    <property type="match status" value="1"/>
</dbReference>
<protein>
    <submittedName>
        <fullName evidence="7">LacI family transcriptional regulator</fullName>
    </submittedName>
</protein>
<keyword evidence="4" id="KW-0804">Transcription</keyword>
<dbReference type="SUPFAM" id="SSF53822">
    <property type="entry name" value="Periplasmic binding protein-like I"/>
    <property type="match status" value="1"/>
</dbReference>
<dbReference type="PROSITE" id="PS50943">
    <property type="entry name" value="HTH_CROC1"/>
    <property type="match status" value="1"/>
</dbReference>
<feature type="domain" description="HTH cro/C1-type" evidence="6">
    <location>
        <begin position="6"/>
        <end position="48"/>
    </location>
</feature>
<dbReference type="PANTHER" id="PTHR30146">
    <property type="entry name" value="LACI-RELATED TRANSCRIPTIONAL REPRESSOR"/>
    <property type="match status" value="1"/>
</dbReference>
<dbReference type="GO" id="GO:0003700">
    <property type="term" value="F:DNA-binding transcription factor activity"/>
    <property type="evidence" value="ECO:0007669"/>
    <property type="project" value="TreeGrafter"/>
</dbReference>
<dbReference type="Gene3D" id="1.10.260.40">
    <property type="entry name" value="lambda repressor-like DNA-binding domains"/>
    <property type="match status" value="1"/>
</dbReference>
<name>A0A917S6R0_9BACL</name>
<dbReference type="Gene3D" id="3.40.50.2300">
    <property type="match status" value="2"/>
</dbReference>
<evidence type="ECO:0000259" key="6">
    <source>
        <dbReference type="PROSITE" id="PS50943"/>
    </source>
</evidence>
<dbReference type="InterPro" id="IPR001387">
    <property type="entry name" value="Cro/C1-type_HTH"/>
</dbReference>
<evidence type="ECO:0000256" key="3">
    <source>
        <dbReference type="ARBA" id="ARBA00023125"/>
    </source>
</evidence>
<accession>A0A917S6R0</accession>
<evidence type="ECO:0000256" key="2">
    <source>
        <dbReference type="ARBA" id="ARBA00023015"/>
    </source>
</evidence>
<reference evidence="7" key="1">
    <citation type="journal article" date="2014" name="Int. J. Syst. Evol. Microbiol.">
        <title>Complete genome sequence of Corynebacterium casei LMG S-19264T (=DSM 44701T), isolated from a smear-ripened cheese.</title>
        <authorList>
            <consortium name="US DOE Joint Genome Institute (JGI-PGF)"/>
            <person name="Walter F."/>
            <person name="Albersmeier A."/>
            <person name="Kalinowski J."/>
            <person name="Ruckert C."/>
        </authorList>
    </citation>
    <scope>NUCLEOTIDE SEQUENCE</scope>
    <source>
        <strain evidence="7">JCM 15325</strain>
    </source>
</reference>
<dbReference type="PRINTS" id="PR00036">
    <property type="entry name" value="HTHLACI"/>
</dbReference>
<dbReference type="EMBL" id="BMOK01000012">
    <property type="protein sequence ID" value="GGL59909.1"/>
    <property type="molecule type" value="Genomic_DNA"/>
</dbReference>
<comment type="caution">
    <text evidence="7">The sequence shown here is derived from an EMBL/GenBank/DDBJ whole genome shotgun (WGS) entry which is preliminary data.</text>
</comment>
<dbReference type="Pfam" id="PF00356">
    <property type="entry name" value="LacI"/>
    <property type="match status" value="1"/>
</dbReference>
<dbReference type="InterPro" id="IPR046335">
    <property type="entry name" value="LacI/GalR-like_sensor"/>
</dbReference>
<gene>
    <name evidence="7" type="primary">scrR</name>
    <name evidence="7" type="ORF">GCM10007968_24820</name>
</gene>
<dbReference type="InterPro" id="IPR010982">
    <property type="entry name" value="Lambda_DNA-bd_dom_sf"/>
</dbReference>
<evidence type="ECO:0000259" key="5">
    <source>
        <dbReference type="PROSITE" id="PS50932"/>
    </source>
</evidence>
<dbReference type="InterPro" id="IPR028082">
    <property type="entry name" value="Peripla_BP_I"/>
</dbReference>
<dbReference type="GO" id="GO:0000976">
    <property type="term" value="F:transcription cis-regulatory region binding"/>
    <property type="evidence" value="ECO:0007669"/>
    <property type="project" value="TreeGrafter"/>
</dbReference>
<reference evidence="7" key="2">
    <citation type="submission" date="2020-09" db="EMBL/GenBank/DDBJ databases">
        <authorList>
            <person name="Sun Q."/>
            <person name="Ohkuma M."/>
        </authorList>
    </citation>
    <scope>NUCLEOTIDE SEQUENCE</scope>
    <source>
        <strain evidence="7">JCM 15325</strain>
    </source>
</reference>
<dbReference type="InterPro" id="IPR000843">
    <property type="entry name" value="HTH_LacI"/>
</dbReference>